<dbReference type="PROSITE" id="PS50928">
    <property type="entry name" value="ABC_TM1"/>
    <property type="match status" value="1"/>
</dbReference>
<comment type="similarity">
    <text evidence="6">Belongs to the binding-protein-dependent transport system permease family.</text>
</comment>
<dbReference type="PANTHER" id="PTHR43496:SF1">
    <property type="entry name" value="POLYGALACTURONAN_RHAMNOGALACTURONAN TRANSPORT SYSTEM PERMEASE PROTEIN YTEP"/>
    <property type="match status" value="1"/>
</dbReference>
<feature type="transmembrane region" description="Helical" evidence="6">
    <location>
        <begin position="110"/>
        <end position="130"/>
    </location>
</feature>
<dbReference type="InterPro" id="IPR035906">
    <property type="entry name" value="MetI-like_sf"/>
</dbReference>
<accession>A0ABS4J7J3</accession>
<gene>
    <name evidence="8" type="ORF">J2Z66_007435</name>
</gene>
<proteinExistence type="inferred from homology"/>
<organism evidence="8 9">
    <name type="scientific">Paenibacillus eucommiae</name>
    <dbReference type="NCBI Taxonomy" id="1355755"/>
    <lineage>
        <taxon>Bacteria</taxon>
        <taxon>Bacillati</taxon>
        <taxon>Bacillota</taxon>
        <taxon>Bacilli</taxon>
        <taxon>Bacillales</taxon>
        <taxon>Paenibacillaceae</taxon>
        <taxon>Paenibacillus</taxon>
    </lineage>
</organism>
<dbReference type="Pfam" id="PF00528">
    <property type="entry name" value="BPD_transp_1"/>
    <property type="match status" value="1"/>
</dbReference>
<evidence type="ECO:0000256" key="6">
    <source>
        <dbReference type="RuleBase" id="RU363032"/>
    </source>
</evidence>
<dbReference type="Gene3D" id="1.10.3720.10">
    <property type="entry name" value="MetI-like"/>
    <property type="match status" value="1"/>
</dbReference>
<dbReference type="Proteomes" id="UP001519287">
    <property type="component" value="Unassembled WGS sequence"/>
</dbReference>
<dbReference type="SUPFAM" id="SSF161098">
    <property type="entry name" value="MetI-like"/>
    <property type="match status" value="1"/>
</dbReference>
<evidence type="ECO:0000313" key="9">
    <source>
        <dbReference type="Proteomes" id="UP001519287"/>
    </source>
</evidence>
<dbReference type="PANTHER" id="PTHR43496">
    <property type="entry name" value="PROTEIN LPLB"/>
    <property type="match status" value="1"/>
</dbReference>
<sequence>MISTLMRNRWLYAMLVPGIVYFLVFKYLPMWGLVVAFQNYQPFLGITGSEWVGFRHFDRFFNDPEFFKLFRNTALLALYNIVFFFPLPIILALMLNELRLEVYKKVVQTIVYIPHFISWVVVVGMFYTFFTIQDGVVPNLMTAAGMEKVDFLQSPEWFRTMITSQVIWKEAGWGTIIFLAAISGVDPQQYEAATIDGAGRFRRMWHVTLPALRSTVIILLILRLGSFMDTGFEQIFLMLNALNREVGEVFDTYVYTAAIQQGDYSYSTAVGLFKSVIGAILVFLANYLAKKNEEDGIF</sequence>
<evidence type="ECO:0000256" key="1">
    <source>
        <dbReference type="ARBA" id="ARBA00004141"/>
    </source>
</evidence>
<comment type="subcellular location">
    <subcellularLocation>
        <location evidence="6">Cell membrane</location>
        <topology evidence="6">Multi-pass membrane protein</topology>
    </subcellularLocation>
    <subcellularLocation>
        <location evidence="1">Membrane</location>
        <topology evidence="1">Multi-pass membrane protein</topology>
    </subcellularLocation>
</comment>
<evidence type="ECO:0000256" key="2">
    <source>
        <dbReference type="ARBA" id="ARBA00022448"/>
    </source>
</evidence>
<keyword evidence="3 6" id="KW-0812">Transmembrane</keyword>
<keyword evidence="2 6" id="KW-0813">Transport</keyword>
<keyword evidence="4 6" id="KW-1133">Transmembrane helix</keyword>
<feature type="transmembrane region" description="Helical" evidence="6">
    <location>
        <begin position="205"/>
        <end position="224"/>
    </location>
</feature>
<name>A0ABS4J7J3_9BACL</name>
<evidence type="ECO:0000256" key="3">
    <source>
        <dbReference type="ARBA" id="ARBA00022692"/>
    </source>
</evidence>
<feature type="transmembrane region" description="Helical" evidence="6">
    <location>
        <begin position="271"/>
        <end position="289"/>
    </location>
</feature>
<dbReference type="EMBL" id="JAGGLB010000039">
    <property type="protein sequence ID" value="MBP1995793.1"/>
    <property type="molecule type" value="Genomic_DNA"/>
</dbReference>
<evidence type="ECO:0000256" key="4">
    <source>
        <dbReference type="ARBA" id="ARBA00022989"/>
    </source>
</evidence>
<dbReference type="InterPro" id="IPR000515">
    <property type="entry name" value="MetI-like"/>
</dbReference>
<protein>
    <submittedName>
        <fullName evidence="8">Aldouronate transport system permease protein</fullName>
    </submittedName>
</protein>
<feature type="transmembrane region" description="Helical" evidence="6">
    <location>
        <begin position="76"/>
        <end position="98"/>
    </location>
</feature>
<keyword evidence="5 6" id="KW-0472">Membrane</keyword>
<dbReference type="CDD" id="cd06261">
    <property type="entry name" value="TM_PBP2"/>
    <property type="match status" value="1"/>
</dbReference>
<feature type="transmembrane region" description="Helical" evidence="6">
    <location>
        <begin position="12"/>
        <end position="34"/>
    </location>
</feature>
<evidence type="ECO:0000259" key="7">
    <source>
        <dbReference type="PROSITE" id="PS50928"/>
    </source>
</evidence>
<dbReference type="RefSeq" id="WP_245376101.1">
    <property type="nucleotide sequence ID" value="NZ_JAGGLB010000039.1"/>
</dbReference>
<evidence type="ECO:0000313" key="8">
    <source>
        <dbReference type="EMBL" id="MBP1995793.1"/>
    </source>
</evidence>
<evidence type="ECO:0000256" key="5">
    <source>
        <dbReference type="ARBA" id="ARBA00023136"/>
    </source>
</evidence>
<keyword evidence="9" id="KW-1185">Reference proteome</keyword>
<reference evidence="8 9" key="1">
    <citation type="submission" date="2021-03" db="EMBL/GenBank/DDBJ databases">
        <title>Genomic Encyclopedia of Type Strains, Phase IV (KMG-IV): sequencing the most valuable type-strain genomes for metagenomic binning, comparative biology and taxonomic classification.</title>
        <authorList>
            <person name="Goeker M."/>
        </authorList>
    </citation>
    <scope>NUCLEOTIDE SEQUENCE [LARGE SCALE GENOMIC DNA]</scope>
    <source>
        <strain evidence="8 9">DSM 26048</strain>
    </source>
</reference>
<feature type="domain" description="ABC transmembrane type-1" evidence="7">
    <location>
        <begin position="70"/>
        <end position="285"/>
    </location>
</feature>
<feature type="transmembrane region" description="Helical" evidence="6">
    <location>
        <begin position="166"/>
        <end position="185"/>
    </location>
</feature>
<comment type="caution">
    <text evidence="8">The sequence shown here is derived from an EMBL/GenBank/DDBJ whole genome shotgun (WGS) entry which is preliminary data.</text>
</comment>